<keyword evidence="3" id="KW-0520">NAD</keyword>
<organism evidence="5 6">
    <name type="scientific">Lactuca saligna</name>
    <name type="common">Willowleaf lettuce</name>
    <dbReference type="NCBI Taxonomy" id="75948"/>
    <lineage>
        <taxon>Eukaryota</taxon>
        <taxon>Viridiplantae</taxon>
        <taxon>Streptophyta</taxon>
        <taxon>Embryophyta</taxon>
        <taxon>Tracheophyta</taxon>
        <taxon>Spermatophyta</taxon>
        <taxon>Magnoliopsida</taxon>
        <taxon>eudicotyledons</taxon>
        <taxon>Gunneridae</taxon>
        <taxon>Pentapetalae</taxon>
        <taxon>asterids</taxon>
        <taxon>campanulids</taxon>
        <taxon>Asterales</taxon>
        <taxon>Asteraceae</taxon>
        <taxon>Cichorioideae</taxon>
        <taxon>Cichorieae</taxon>
        <taxon>Lactucinae</taxon>
        <taxon>Lactuca</taxon>
    </lineage>
</organism>
<dbReference type="InterPro" id="IPR027417">
    <property type="entry name" value="P-loop_NTPase"/>
</dbReference>
<dbReference type="SUPFAM" id="SSF52540">
    <property type="entry name" value="P-loop containing nucleoside triphosphate hydrolases"/>
    <property type="match status" value="1"/>
</dbReference>
<dbReference type="InterPro" id="IPR000157">
    <property type="entry name" value="TIR_dom"/>
</dbReference>
<dbReference type="Pfam" id="PF01582">
    <property type="entry name" value="TIR"/>
    <property type="match status" value="1"/>
</dbReference>
<dbReference type="SUPFAM" id="SSF52200">
    <property type="entry name" value="Toll/Interleukin receptor TIR domain"/>
    <property type="match status" value="1"/>
</dbReference>
<dbReference type="InterPro" id="IPR002182">
    <property type="entry name" value="NB-ARC"/>
</dbReference>
<evidence type="ECO:0000256" key="3">
    <source>
        <dbReference type="ARBA" id="ARBA00023027"/>
    </source>
</evidence>
<dbReference type="SUPFAM" id="SSF52058">
    <property type="entry name" value="L domain-like"/>
    <property type="match status" value="1"/>
</dbReference>
<proteinExistence type="predicted"/>
<dbReference type="PANTHER" id="PTHR11017:SF305">
    <property type="entry name" value="TMV RESISTANCE PROTEIN N-LIKE"/>
    <property type="match status" value="1"/>
</dbReference>
<dbReference type="InterPro" id="IPR035897">
    <property type="entry name" value="Toll_tir_struct_dom_sf"/>
</dbReference>
<dbReference type="InterPro" id="IPR044974">
    <property type="entry name" value="Disease_R_plants"/>
</dbReference>
<keyword evidence="1" id="KW-0433">Leucine-rich repeat</keyword>
<name>A0AA35Z7T0_LACSI</name>
<protein>
    <recommendedName>
        <fullName evidence="4">TIR domain-containing protein</fullName>
    </recommendedName>
</protein>
<dbReference type="PANTHER" id="PTHR11017">
    <property type="entry name" value="LEUCINE-RICH REPEAT-CONTAINING PROTEIN"/>
    <property type="match status" value="1"/>
</dbReference>
<evidence type="ECO:0000313" key="6">
    <source>
        <dbReference type="Proteomes" id="UP001177003"/>
    </source>
</evidence>
<dbReference type="PRINTS" id="PR00364">
    <property type="entry name" value="DISEASERSIST"/>
</dbReference>
<evidence type="ECO:0000259" key="4">
    <source>
        <dbReference type="PROSITE" id="PS50104"/>
    </source>
</evidence>
<dbReference type="InterPro" id="IPR058192">
    <property type="entry name" value="WHD_ROQ1-like"/>
</dbReference>
<feature type="domain" description="TIR" evidence="4">
    <location>
        <begin position="8"/>
        <end position="185"/>
    </location>
</feature>
<dbReference type="GO" id="GO:0007165">
    <property type="term" value="P:signal transduction"/>
    <property type="evidence" value="ECO:0007669"/>
    <property type="project" value="InterPro"/>
</dbReference>
<evidence type="ECO:0000256" key="2">
    <source>
        <dbReference type="ARBA" id="ARBA00022737"/>
    </source>
</evidence>
<keyword evidence="2" id="KW-0677">Repeat</keyword>
<accession>A0AA35Z7T0</accession>
<sequence>MATSQPSFSYDVFLSFRGADTRKGITDHLYTALKQACIRTFRDDDGMERGKLLKPELNKAIQESAISVIVFSEGFAFSKWCLDEVMMIMYEHETSSSRHEVVPVFYNVDPSDVRNQTGSFAEAFYVYDYEVNAETNLEKKRELLEKVGTWRDSLKKAATFTGIVLTHGYEAKFIIDIVNVIKKKLDYKTLYVEEKLLGIKENVEEIESWLQDPSPDEVILLIDGMGGIGKTTIAKCIYNSNSRYYNRSCFLANINETSNQPGGLLRLQSQLLSTILNSGKEETIWNVDEGTKKVADAISNKEVLLILDDVTTLQQIDALLGPQRFYPGSKVIITTRHKWLKTGFKVHPKIQSVRTLSAGDAIGLFSFYAFHQDQPTEPYVIQSQLFVNRYDVWEDTMRKLEAIPNPEIQRVLQISYETLADENDKDLFLHVACFFEGEEKDYIVKLLGQCDLYPVVGIRNLTDRCLLYVEYGRVKMHRLIKEMGREVVRQESPKNPGKRSRLWHHHDCFNVLKDHVGTDKVEGFMLDMQKIKEGKPSLPIKTNNPGKRSFQEYLGKTMHGEEADFKIGALETMKNLMLLQLNHVTFSGKCKNLPKKLRLLSWPGFSLKAIPCDISLEKLVVLDMSYSKLKRVWDDFKFIGTLKILNLSYSVELIKTPDFGGLPGLESLILKGCVRLKKVEESIAYLKELVLLDLTNCRSLGEFPCLPSSLVSLRMSGCQNLGVLKRVQCLESVSSFPVLQDVNLSYCNLLDNSFPNDWSSLVSLVNVNIDGNNVTSLPKCIQTLPEILTLSVERCSKIQSILSLPTSVFALYISHNESLQKVNLSQNSGIVVSHVNCKNLYHMEGRYNLQSINKVDMKIIRYLGLEPNAFQGMELGIQVLHEFGIFSTYVPEKQIPPCFMYKEKGQQISFKD</sequence>
<dbReference type="EMBL" id="OX465081">
    <property type="protein sequence ID" value="CAI9287208.1"/>
    <property type="molecule type" value="Genomic_DNA"/>
</dbReference>
<dbReference type="Gene3D" id="3.80.10.10">
    <property type="entry name" value="Ribonuclease Inhibitor"/>
    <property type="match status" value="2"/>
</dbReference>
<gene>
    <name evidence="5" type="ORF">LSALG_LOCUS26583</name>
</gene>
<dbReference type="FunFam" id="3.40.50.10140:FF:000007">
    <property type="entry name" value="Disease resistance protein (TIR-NBS-LRR class)"/>
    <property type="match status" value="1"/>
</dbReference>
<dbReference type="Pfam" id="PF23282">
    <property type="entry name" value="WHD_ROQ1"/>
    <property type="match status" value="1"/>
</dbReference>
<reference evidence="5" key="1">
    <citation type="submission" date="2023-04" db="EMBL/GenBank/DDBJ databases">
        <authorList>
            <person name="Vijverberg K."/>
            <person name="Xiong W."/>
            <person name="Schranz E."/>
        </authorList>
    </citation>
    <scope>NUCLEOTIDE SEQUENCE</scope>
</reference>
<evidence type="ECO:0000313" key="5">
    <source>
        <dbReference type="EMBL" id="CAI9287208.1"/>
    </source>
</evidence>
<dbReference type="Pfam" id="PF00931">
    <property type="entry name" value="NB-ARC"/>
    <property type="match status" value="1"/>
</dbReference>
<evidence type="ECO:0000256" key="1">
    <source>
        <dbReference type="ARBA" id="ARBA00022614"/>
    </source>
</evidence>
<dbReference type="PROSITE" id="PS50104">
    <property type="entry name" value="TIR"/>
    <property type="match status" value="1"/>
</dbReference>
<dbReference type="Gene3D" id="3.40.50.10140">
    <property type="entry name" value="Toll/interleukin-1 receptor homology (TIR) domain"/>
    <property type="match status" value="1"/>
</dbReference>
<dbReference type="AlphaFoldDB" id="A0AA35Z7T0"/>
<dbReference type="GO" id="GO:0043531">
    <property type="term" value="F:ADP binding"/>
    <property type="evidence" value="ECO:0007669"/>
    <property type="project" value="InterPro"/>
</dbReference>
<dbReference type="GO" id="GO:0006952">
    <property type="term" value="P:defense response"/>
    <property type="evidence" value="ECO:0007669"/>
    <property type="project" value="InterPro"/>
</dbReference>
<dbReference type="InterPro" id="IPR032675">
    <property type="entry name" value="LRR_dom_sf"/>
</dbReference>
<keyword evidence="6" id="KW-1185">Reference proteome</keyword>
<dbReference type="Proteomes" id="UP001177003">
    <property type="component" value="Chromosome 5"/>
</dbReference>
<dbReference type="SMART" id="SM00255">
    <property type="entry name" value="TIR"/>
    <property type="match status" value="1"/>
</dbReference>
<dbReference type="Gene3D" id="3.40.50.300">
    <property type="entry name" value="P-loop containing nucleotide triphosphate hydrolases"/>
    <property type="match status" value="1"/>
</dbReference>